<dbReference type="InterPro" id="IPR016181">
    <property type="entry name" value="Acyl_CoA_acyltransferase"/>
</dbReference>
<dbReference type="CDD" id="cd04301">
    <property type="entry name" value="NAT_SF"/>
    <property type="match status" value="1"/>
</dbReference>
<protein>
    <submittedName>
        <fullName evidence="3">GNAT family N-acetyltransferase</fullName>
    </submittedName>
</protein>
<name>A0A5C4VLX1_9ACTN</name>
<feature type="domain" description="ACT" evidence="2">
    <location>
        <begin position="8"/>
        <end position="88"/>
    </location>
</feature>
<proteinExistence type="predicted"/>
<dbReference type="InterPro" id="IPR002912">
    <property type="entry name" value="ACT_dom"/>
</dbReference>
<dbReference type="Pfam" id="PF01842">
    <property type="entry name" value="ACT"/>
    <property type="match status" value="1"/>
</dbReference>
<dbReference type="AlphaFoldDB" id="A0A5C4VLX1"/>
<evidence type="ECO:0000259" key="2">
    <source>
        <dbReference type="PROSITE" id="PS51671"/>
    </source>
</evidence>
<dbReference type="Proteomes" id="UP000313231">
    <property type="component" value="Unassembled WGS sequence"/>
</dbReference>
<feature type="domain" description="N-acetyltransferase" evidence="1">
    <location>
        <begin position="138"/>
        <end position="290"/>
    </location>
</feature>
<dbReference type="PROSITE" id="PS51671">
    <property type="entry name" value="ACT"/>
    <property type="match status" value="1"/>
</dbReference>
<dbReference type="Gene3D" id="3.40.630.30">
    <property type="match status" value="1"/>
</dbReference>
<dbReference type="OrthoDB" id="5516749at2"/>
<reference evidence="3 4" key="1">
    <citation type="journal article" date="2016" name="Int. J. Syst. Evol. Microbiol.">
        <title>Nocardioides albidus sp. nov., an actinobacterium isolated from garden soil.</title>
        <authorList>
            <person name="Singh H."/>
            <person name="Du J."/>
            <person name="Trinh H."/>
            <person name="Won K."/>
            <person name="Yang J.E."/>
            <person name="Yin C."/>
            <person name="Kook M."/>
            <person name="Yi T.H."/>
        </authorList>
    </citation>
    <scope>NUCLEOTIDE SEQUENCE [LARGE SCALE GENOMIC DNA]</scope>
    <source>
        <strain evidence="3 4">CCTCC AB 2015297</strain>
    </source>
</reference>
<sequence>MVEGMLWRVRAGLPDRPGALAELAAACGRAGVNIQTVQVFPEDSSVTDELVLQVPQDWTRDRLAELVTAAGGEAVSAVPVTTAALEDQPTRYVQAVRAIIAQPATFPDVVAHLFDADVEPSDGTEDVLEVTVGGSATIQVRRDTPFTSIERARAAALAELVGEVLDAQAPPAPHQPGAGDPDFVTAGAVVSALAGGKVAGRAEFTAVEGDDPWPVDLWVDPAWHRRGVGTRLLADVARAARSAGAEEIVLTAPSDTKAVLPMVLAAGMRGRIRMAGERLTVRIALSDLRR</sequence>
<organism evidence="3 4">
    <name type="scientific">Nocardioides albidus</name>
    <dbReference type="NCBI Taxonomy" id="1517589"/>
    <lineage>
        <taxon>Bacteria</taxon>
        <taxon>Bacillati</taxon>
        <taxon>Actinomycetota</taxon>
        <taxon>Actinomycetes</taxon>
        <taxon>Propionibacteriales</taxon>
        <taxon>Nocardioidaceae</taxon>
        <taxon>Nocardioides</taxon>
    </lineage>
</organism>
<dbReference type="InterPro" id="IPR045865">
    <property type="entry name" value="ACT-like_dom_sf"/>
</dbReference>
<dbReference type="InterPro" id="IPR000182">
    <property type="entry name" value="GNAT_dom"/>
</dbReference>
<dbReference type="Pfam" id="PF00583">
    <property type="entry name" value="Acetyltransf_1"/>
    <property type="match status" value="1"/>
</dbReference>
<dbReference type="EMBL" id="VDMP01000027">
    <property type="protein sequence ID" value="TNM36731.1"/>
    <property type="molecule type" value="Genomic_DNA"/>
</dbReference>
<evidence type="ECO:0000313" key="3">
    <source>
        <dbReference type="EMBL" id="TNM36731.1"/>
    </source>
</evidence>
<keyword evidence="3" id="KW-0808">Transferase</keyword>
<evidence type="ECO:0000259" key="1">
    <source>
        <dbReference type="PROSITE" id="PS51186"/>
    </source>
</evidence>
<accession>A0A5C4VLX1</accession>
<dbReference type="SUPFAM" id="SSF55729">
    <property type="entry name" value="Acyl-CoA N-acyltransferases (Nat)"/>
    <property type="match status" value="1"/>
</dbReference>
<comment type="caution">
    <text evidence="3">The sequence shown here is derived from an EMBL/GenBank/DDBJ whole genome shotgun (WGS) entry which is preliminary data.</text>
</comment>
<dbReference type="GO" id="GO:0016747">
    <property type="term" value="F:acyltransferase activity, transferring groups other than amino-acyl groups"/>
    <property type="evidence" value="ECO:0007669"/>
    <property type="project" value="InterPro"/>
</dbReference>
<dbReference type="PROSITE" id="PS51186">
    <property type="entry name" value="GNAT"/>
    <property type="match status" value="1"/>
</dbReference>
<keyword evidence="4" id="KW-1185">Reference proteome</keyword>
<evidence type="ECO:0000313" key="4">
    <source>
        <dbReference type="Proteomes" id="UP000313231"/>
    </source>
</evidence>
<dbReference type="Gene3D" id="3.30.70.260">
    <property type="match status" value="1"/>
</dbReference>
<dbReference type="SUPFAM" id="SSF55021">
    <property type="entry name" value="ACT-like"/>
    <property type="match status" value="1"/>
</dbReference>
<gene>
    <name evidence="3" type="ORF">FHP29_21405</name>
</gene>